<dbReference type="PANTHER" id="PTHR12220:SF13">
    <property type="entry name" value="LARGE RIBOSOMAL SUBUNIT PROTEIN UL16M"/>
    <property type="match status" value="1"/>
</dbReference>
<keyword evidence="7" id="KW-1185">Reference proteome</keyword>
<dbReference type="InterPro" id="IPR016180">
    <property type="entry name" value="Ribosomal_uL16_dom"/>
</dbReference>
<dbReference type="NCBIfam" id="TIGR01164">
    <property type="entry name" value="rplP_bact"/>
    <property type="match status" value="1"/>
</dbReference>
<dbReference type="GO" id="GO:0019843">
    <property type="term" value="F:rRNA binding"/>
    <property type="evidence" value="ECO:0007669"/>
    <property type="project" value="InterPro"/>
</dbReference>
<feature type="compositionally biased region" description="Basic and acidic residues" evidence="5">
    <location>
        <begin position="223"/>
        <end position="238"/>
    </location>
</feature>
<evidence type="ECO:0000256" key="1">
    <source>
        <dbReference type="ARBA" id="ARBA00008931"/>
    </source>
</evidence>
<dbReference type="PRINTS" id="PR00060">
    <property type="entry name" value="RIBOSOMALL16"/>
</dbReference>
<accession>A0A0D2DWK1</accession>
<evidence type="ECO:0000256" key="4">
    <source>
        <dbReference type="RuleBase" id="RU004413"/>
    </source>
</evidence>
<dbReference type="SUPFAM" id="SSF54686">
    <property type="entry name" value="Ribosomal protein L16p/L10e"/>
    <property type="match status" value="1"/>
</dbReference>
<dbReference type="InterPro" id="IPR000114">
    <property type="entry name" value="Ribosomal_uL16_bact-type"/>
</dbReference>
<dbReference type="EMBL" id="KN847339">
    <property type="protein sequence ID" value="KIW39899.1"/>
    <property type="molecule type" value="Genomic_DNA"/>
</dbReference>
<protein>
    <submittedName>
        <fullName evidence="6">Ribosomal protein L16</fullName>
    </submittedName>
</protein>
<dbReference type="HOGENOM" id="CLU_078858_1_1_1"/>
<dbReference type="Pfam" id="PF00252">
    <property type="entry name" value="Ribosomal_L16"/>
    <property type="match status" value="1"/>
</dbReference>
<comment type="similarity">
    <text evidence="1 4">Belongs to the universal ribosomal protein uL16 family.</text>
</comment>
<dbReference type="STRING" id="215243.A0A0D2DWK1"/>
<dbReference type="GO" id="GO:0003735">
    <property type="term" value="F:structural constituent of ribosome"/>
    <property type="evidence" value="ECO:0007669"/>
    <property type="project" value="InterPro"/>
</dbReference>
<dbReference type="PROSITE" id="PS00701">
    <property type="entry name" value="RIBOSOMAL_L16_2"/>
    <property type="match status" value="1"/>
</dbReference>
<sequence length="269" mass="30100">MASPAIRPSAACLRFLRLQTMNSPSLVLSSTRSHLRPQLPVTARPTQDLSRCGRTFSTIPARQDWLTPKRPEKRKSMVGRPRMPTGGSMRGTTVVWGDYGLRMRDHDRRVSAKQLRTGEQTIHQRLRGERYKLYKRVSANIGVYTKGNDVRMGKGKGKFDYWAARIPVSRIVFELKGNIHEQVVRDAFRLAGNKLPGLYEFVKKGDPPVVGITKLGKGVTLESLKEAKRPVEPKDKVPEQPVTPPMADGPPQSVSTDFDKPPTTVHVSP</sequence>
<evidence type="ECO:0000256" key="5">
    <source>
        <dbReference type="SAM" id="MobiDB-lite"/>
    </source>
</evidence>
<keyword evidence="2 4" id="KW-0689">Ribosomal protein</keyword>
<feature type="region of interest" description="Disordered" evidence="5">
    <location>
        <begin position="223"/>
        <end position="269"/>
    </location>
</feature>
<dbReference type="InterPro" id="IPR020798">
    <property type="entry name" value="Ribosomal_uL16_CS"/>
</dbReference>
<organism evidence="6 7">
    <name type="scientific">Exophiala oligosperma</name>
    <dbReference type="NCBI Taxonomy" id="215243"/>
    <lineage>
        <taxon>Eukaryota</taxon>
        <taxon>Fungi</taxon>
        <taxon>Dikarya</taxon>
        <taxon>Ascomycota</taxon>
        <taxon>Pezizomycotina</taxon>
        <taxon>Eurotiomycetes</taxon>
        <taxon>Chaetothyriomycetidae</taxon>
        <taxon>Chaetothyriales</taxon>
        <taxon>Herpotrichiellaceae</taxon>
        <taxon>Exophiala</taxon>
    </lineage>
</organism>
<evidence type="ECO:0000256" key="3">
    <source>
        <dbReference type="ARBA" id="ARBA00023274"/>
    </source>
</evidence>
<evidence type="ECO:0000256" key="2">
    <source>
        <dbReference type="ARBA" id="ARBA00022980"/>
    </source>
</evidence>
<dbReference type="AlphaFoldDB" id="A0A0D2DWK1"/>
<keyword evidence="3 4" id="KW-0687">Ribonucleoprotein</keyword>
<reference evidence="6 7" key="1">
    <citation type="submission" date="2015-01" db="EMBL/GenBank/DDBJ databases">
        <title>The Genome Sequence of Exophiala oligosperma CBS72588.</title>
        <authorList>
            <consortium name="The Broad Institute Genomics Platform"/>
            <person name="Cuomo C."/>
            <person name="de Hoog S."/>
            <person name="Gorbushina A."/>
            <person name="Stielow B."/>
            <person name="Teixiera M."/>
            <person name="Abouelleil A."/>
            <person name="Chapman S.B."/>
            <person name="Priest M."/>
            <person name="Young S.K."/>
            <person name="Wortman J."/>
            <person name="Nusbaum C."/>
            <person name="Birren B."/>
        </authorList>
    </citation>
    <scope>NUCLEOTIDE SEQUENCE [LARGE SCALE GENOMIC DNA]</scope>
    <source>
        <strain evidence="6 7">CBS 72588</strain>
    </source>
</reference>
<dbReference type="OrthoDB" id="268521at2759"/>
<dbReference type="GO" id="GO:0005762">
    <property type="term" value="C:mitochondrial large ribosomal subunit"/>
    <property type="evidence" value="ECO:0007669"/>
    <property type="project" value="TreeGrafter"/>
</dbReference>
<dbReference type="InterPro" id="IPR036920">
    <property type="entry name" value="Ribosomal_uL16_sf"/>
</dbReference>
<gene>
    <name evidence="6" type="ORF">PV06_08469</name>
</gene>
<proteinExistence type="inferred from homology"/>
<dbReference type="FunFam" id="3.90.1170.10:FF:000003">
    <property type="entry name" value="54S ribosomal protein L16, mitochondrial"/>
    <property type="match status" value="1"/>
</dbReference>
<dbReference type="RefSeq" id="XP_016260115.1">
    <property type="nucleotide sequence ID" value="XM_016409807.1"/>
</dbReference>
<dbReference type="Proteomes" id="UP000053342">
    <property type="component" value="Unassembled WGS sequence"/>
</dbReference>
<dbReference type="PANTHER" id="PTHR12220">
    <property type="entry name" value="50S/60S RIBOSOMAL PROTEIN L16"/>
    <property type="match status" value="1"/>
</dbReference>
<dbReference type="GO" id="GO:0032543">
    <property type="term" value="P:mitochondrial translation"/>
    <property type="evidence" value="ECO:0007669"/>
    <property type="project" value="TreeGrafter"/>
</dbReference>
<dbReference type="GeneID" id="27360543"/>
<dbReference type="CDD" id="cd01433">
    <property type="entry name" value="Ribosomal_L16_L10e"/>
    <property type="match status" value="1"/>
</dbReference>
<dbReference type="Gene3D" id="3.90.1170.10">
    <property type="entry name" value="Ribosomal protein L10e/L16"/>
    <property type="match status" value="1"/>
</dbReference>
<evidence type="ECO:0000313" key="7">
    <source>
        <dbReference type="Proteomes" id="UP000053342"/>
    </source>
</evidence>
<dbReference type="VEuPathDB" id="FungiDB:PV06_08469"/>
<feature type="region of interest" description="Disordered" evidence="5">
    <location>
        <begin position="68"/>
        <end position="89"/>
    </location>
</feature>
<dbReference type="InterPro" id="IPR047873">
    <property type="entry name" value="Ribosomal_uL16"/>
</dbReference>
<name>A0A0D2DWK1_9EURO</name>
<evidence type="ECO:0000313" key="6">
    <source>
        <dbReference type="EMBL" id="KIW39899.1"/>
    </source>
</evidence>